<keyword evidence="2" id="KW-1185">Reference proteome</keyword>
<dbReference type="PROSITE" id="PS51257">
    <property type="entry name" value="PROKAR_LIPOPROTEIN"/>
    <property type="match status" value="1"/>
</dbReference>
<evidence type="ECO:0008006" key="3">
    <source>
        <dbReference type="Google" id="ProtNLM"/>
    </source>
</evidence>
<evidence type="ECO:0000313" key="1">
    <source>
        <dbReference type="EMBL" id="SEK75593.1"/>
    </source>
</evidence>
<proteinExistence type="predicted"/>
<sequence>MNPFSPRFGSMIRMALAVSFLFVACKKDDDDVPPPQYTVDQLYANSITDATIADNSEVVDTLWPITADNPNLQWKTIHGKQYVLMATFMKYPSSYPAGDSITNTWGDAWVFIPAQMKRRLAAAFKPGSDTIMRICQLLGLPPANDRSNTHISQMWVPADRLVRPAGNPAINTTTTGAVLVNGVSPDYATWFDNNIIYSYYRPLSSNTDYYYPWTRLGYTYDWAPDGKEVGLSEYKLQASSGIWVEQTGTAGSFFRN</sequence>
<evidence type="ECO:0000313" key="2">
    <source>
        <dbReference type="Proteomes" id="UP000198984"/>
    </source>
</evidence>
<dbReference type="AlphaFoldDB" id="A0A1H7JLS1"/>
<protein>
    <recommendedName>
        <fullName evidence="3">Lipoprotein</fullName>
    </recommendedName>
</protein>
<name>A0A1H7JLS1_9BACT</name>
<dbReference type="Proteomes" id="UP000198984">
    <property type="component" value="Unassembled WGS sequence"/>
</dbReference>
<organism evidence="1 2">
    <name type="scientific">Chitinophaga rupis</name>
    <dbReference type="NCBI Taxonomy" id="573321"/>
    <lineage>
        <taxon>Bacteria</taxon>
        <taxon>Pseudomonadati</taxon>
        <taxon>Bacteroidota</taxon>
        <taxon>Chitinophagia</taxon>
        <taxon>Chitinophagales</taxon>
        <taxon>Chitinophagaceae</taxon>
        <taxon>Chitinophaga</taxon>
    </lineage>
</organism>
<gene>
    <name evidence="1" type="ORF">SAMN04488505_101829</name>
</gene>
<dbReference type="EMBL" id="FOBB01000001">
    <property type="protein sequence ID" value="SEK75593.1"/>
    <property type="molecule type" value="Genomic_DNA"/>
</dbReference>
<reference evidence="1 2" key="1">
    <citation type="submission" date="2016-10" db="EMBL/GenBank/DDBJ databases">
        <authorList>
            <person name="de Groot N.N."/>
        </authorList>
    </citation>
    <scope>NUCLEOTIDE SEQUENCE [LARGE SCALE GENOMIC DNA]</scope>
    <source>
        <strain evidence="1 2">DSM 21039</strain>
    </source>
</reference>
<dbReference type="RefSeq" id="WP_238386487.1">
    <property type="nucleotide sequence ID" value="NZ_FOBB01000001.1"/>
</dbReference>
<dbReference type="STRING" id="573321.SAMN04488505_101829"/>
<accession>A0A1H7JLS1</accession>